<proteinExistence type="predicted"/>
<dbReference type="HOGENOM" id="CLU_1244112_0_0_4"/>
<evidence type="ECO:0000313" key="6">
    <source>
        <dbReference type="Proteomes" id="UP000056322"/>
    </source>
</evidence>
<protein>
    <submittedName>
        <fullName evidence="5">Putative Type IV pilus assembly protein tapC</fullName>
    </submittedName>
</protein>
<dbReference type="Proteomes" id="UP000056322">
    <property type="component" value="Chromosome 1"/>
</dbReference>
<organism evidence="5 6">
    <name type="scientific">Candidatus Methylopumilus turicensis</name>
    <dbReference type="NCBI Taxonomy" id="1581680"/>
    <lineage>
        <taxon>Bacteria</taxon>
        <taxon>Pseudomonadati</taxon>
        <taxon>Pseudomonadota</taxon>
        <taxon>Betaproteobacteria</taxon>
        <taxon>Nitrosomonadales</taxon>
        <taxon>Methylophilaceae</taxon>
        <taxon>Candidatus Methylopumilus</taxon>
    </lineage>
</organism>
<sequence>MKKILLVSVLLAASASASAADLKPYVEGQLGWGSVGDVSTKTYVGTVGGVAYNGQVNLDYGSNLAWGGELGLANIADSNFRVGLSFTKMTLDIDSVAASGTLSYNGTNYTGSTGNLKQTFANRGISFDSDMKLYMVNAYYDIPTGSQLTPFIGAGVGVASLDHAGSELALSATGGLKYSFDKNLYLGAKATYYRVNGPKDDLGLEYENVDAYTVKALVGYQF</sequence>
<dbReference type="OrthoDB" id="5643626at2"/>
<evidence type="ECO:0000256" key="3">
    <source>
        <dbReference type="SAM" id="SignalP"/>
    </source>
</evidence>
<reference evidence="6" key="1">
    <citation type="submission" date="2014-12" db="EMBL/GenBank/DDBJ databases">
        <authorList>
            <person name="Salcher M.M."/>
        </authorList>
    </citation>
    <scope>NUCLEOTIDE SEQUENCE [LARGE SCALE GENOMIC DNA]</scope>
    <source>
        <strain evidence="6">MMS-10A-171</strain>
    </source>
</reference>
<evidence type="ECO:0000256" key="2">
    <source>
        <dbReference type="ARBA" id="ARBA00022729"/>
    </source>
</evidence>
<accession>A0A0B7IVI1</accession>
<feature type="domain" description="Outer membrane protein beta-barrel" evidence="4">
    <location>
        <begin position="5"/>
        <end position="222"/>
    </location>
</feature>
<dbReference type="GO" id="GO:0009279">
    <property type="term" value="C:cell outer membrane"/>
    <property type="evidence" value="ECO:0007669"/>
    <property type="project" value="UniProtKB-SubCell"/>
</dbReference>
<dbReference type="AlphaFoldDB" id="A0A0B7IVI1"/>
<comment type="subcellular location">
    <subcellularLocation>
        <location evidence="1">Cell outer membrane</location>
    </subcellularLocation>
</comment>
<dbReference type="SUPFAM" id="SSF56925">
    <property type="entry name" value="OMPA-like"/>
    <property type="match status" value="1"/>
</dbReference>
<dbReference type="RefSeq" id="WP_045751432.1">
    <property type="nucleotide sequence ID" value="NZ_LN794158.1"/>
</dbReference>
<dbReference type="Gene3D" id="2.40.160.20">
    <property type="match status" value="1"/>
</dbReference>
<evidence type="ECO:0000256" key="1">
    <source>
        <dbReference type="ARBA" id="ARBA00004442"/>
    </source>
</evidence>
<evidence type="ECO:0000259" key="4">
    <source>
        <dbReference type="Pfam" id="PF13505"/>
    </source>
</evidence>
<gene>
    <name evidence="5" type="ORF">BN1209_1278</name>
</gene>
<dbReference type="KEGG" id="mbac:BN1209_1278"/>
<dbReference type="InterPro" id="IPR027385">
    <property type="entry name" value="Beta-barrel_OMP"/>
</dbReference>
<dbReference type="Pfam" id="PF13505">
    <property type="entry name" value="OMP_b-brl"/>
    <property type="match status" value="1"/>
</dbReference>
<keyword evidence="2 3" id="KW-0732">Signal</keyword>
<keyword evidence="6" id="KW-1185">Reference proteome</keyword>
<name>A0A0B7IVI1_9PROT</name>
<dbReference type="EMBL" id="LN794158">
    <property type="protein sequence ID" value="CEN56316.1"/>
    <property type="molecule type" value="Genomic_DNA"/>
</dbReference>
<evidence type="ECO:0000313" key="5">
    <source>
        <dbReference type="EMBL" id="CEN56316.1"/>
    </source>
</evidence>
<dbReference type="InterPro" id="IPR011250">
    <property type="entry name" value="OMP/PagP_B-barrel"/>
</dbReference>
<feature type="signal peptide" evidence="3">
    <location>
        <begin position="1"/>
        <end position="19"/>
    </location>
</feature>
<feature type="chain" id="PRO_5002117029" evidence="3">
    <location>
        <begin position="20"/>
        <end position="222"/>
    </location>
</feature>